<feature type="domain" description="Cytochrome c" evidence="23">
    <location>
        <begin position="202"/>
        <end position="283"/>
    </location>
</feature>
<evidence type="ECO:0000256" key="1">
    <source>
        <dbReference type="ARBA" id="ARBA00004533"/>
    </source>
</evidence>
<keyword evidence="10 19" id="KW-0479">Metal-binding</keyword>
<dbReference type="HOGENOM" id="CLU_047545_2_0_5"/>
<feature type="binding site" description="axial binding residue" evidence="20">
    <location>
        <position position="219"/>
    </location>
    <ligand>
        <name>heme c</name>
        <dbReference type="ChEBI" id="CHEBI:61717"/>
        <label>2</label>
    </ligand>
    <ligandPart>
        <name>Fe</name>
        <dbReference type="ChEBI" id="CHEBI:18248"/>
    </ligandPart>
</feature>
<dbReference type="EMBL" id="APGJ01000003">
    <property type="protein sequence ID" value="EYD73126.1"/>
    <property type="molecule type" value="Genomic_DNA"/>
</dbReference>
<keyword evidence="5 19" id="KW-1003">Cell membrane</keyword>
<dbReference type="InterPro" id="IPR004678">
    <property type="entry name" value="Cyt_c_oxidase_cbb3_su3"/>
</dbReference>
<dbReference type="PIRSF" id="PIRSF000006">
    <property type="entry name" value="Cbb3-Cox_fixP"/>
    <property type="match status" value="1"/>
</dbReference>
<dbReference type="PANTHER" id="PTHR33751">
    <property type="entry name" value="CBB3-TYPE CYTOCHROME C OXIDASE SUBUNIT FIXP"/>
    <property type="match status" value="1"/>
</dbReference>
<dbReference type="GO" id="GO:0009055">
    <property type="term" value="F:electron transfer activity"/>
    <property type="evidence" value="ECO:0007669"/>
    <property type="project" value="InterPro"/>
</dbReference>
<dbReference type="STRING" id="1122180.Lokhon_00652"/>
<dbReference type="GO" id="GO:0006119">
    <property type="term" value="P:oxidative phosphorylation"/>
    <property type="evidence" value="ECO:0007669"/>
    <property type="project" value="UniProtKB-UniPathway"/>
</dbReference>
<dbReference type="Gene3D" id="6.10.280.130">
    <property type="match status" value="1"/>
</dbReference>
<gene>
    <name evidence="24" type="ORF">Lokhon_00652</name>
</gene>
<evidence type="ECO:0000256" key="8">
    <source>
        <dbReference type="ARBA" id="ARBA00022660"/>
    </source>
</evidence>
<evidence type="ECO:0000256" key="18">
    <source>
        <dbReference type="ARBA" id="ARBA00023136"/>
    </source>
</evidence>
<keyword evidence="7 19" id="KW-0349">Heme</keyword>
<accession>A0A017HFJ1</accession>
<dbReference type="Pfam" id="PF14715">
    <property type="entry name" value="FixP_N"/>
    <property type="match status" value="1"/>
</dbReference>
<keyword evidence="14 22" id="KW-1133">Transmembrane helix</keyword>
<dbReference type="GO" id="GO:0016491">
    <property type="term" value="F:oxidoreductase activity"/>
    <property type="evidence" value="ECO:0007669"/>
    <property type="project" value="UniProtKB-KW"/>
</dbReference>
<comment type="caution">
    <text evidence="24">The sequence shown here is derived from an EMBL/GenBank/DDBJ whole genome shotgun (WGS) entry which is preliminary data.</text>
</comment>
<feature type="domain" description="Cytochrome c" evidence="23">
    <location>
        <begin position="109"/>
        <end position="197"/>
    </location>
</feature>
<evidence type="ECO:0000256" key="16">
    <source>
        <dbReference type="ARBA" id="ARBA00023004"/>
    </source>
</evidence>
<protein>
    <recommendedName>
        <fullName evidence="19">Cbb3-type cytochrome c oxidase subunit</fullName>
    </recommendedName>
</protein>
<evidence type="ECO:0000313" key="25">
    <source>
        <dbReference type="Proteomes" id="UP000025047"/>
    </source>
</evidence>
<feature type="binding site" description="covalent" evidence="21">
    <location>
        <position position="122"/>
    </location>
    <ligand>
        <name>heme c</name>
        <dbReference type="ChEBI" id="CHEBI:61717"/>
        <label>1</label>
    </ligand>
</feature>
<feature type="binding site" description="covalent" evidence="21">
    <location>
        <position position="125"/>
    </location>
    <ligand>
        <name>heme c</name>
        <dbReference type="ChEBI" id="CHEBI:61717"/>
        <label>1</label>
    </ligand>
</feature>
<keyword evidence="12 19" id="KW-0375">Hydrogen ion transport</keyword>
<evidence type="ECO:0000256" key="2">
    <source>
        <dbReference type="ARBA" id="ARBA00004673"/>
    </source>
</evidence>
<dbReference type="SUPFAM" id="SSF46626">
    <property type="entry name" value="Cytochrome c"/>
    <property type="match status" value="2"/>
</dbReference>
<evidence type="ECO:0000256" key="11">
    <source>
        <dbReference type="ARBA" id="ARBA00022737"/>
    </source>
</evidence>
<feature type="binding site" description="covalent" evidence="21">
    <location>
        <position position="215"/>
    </location>
    <ligand>
        <name>heme c</name>
        <dbReference type="ChEBI" id="CHEBI:61717"/>
        <label>2</label>
    </ligand>
</feature>
<dbReference type="Proteomes" id="UP000025047">
    <property type="component" value="Unassembled WGS sequence"/>
</dbReference>
<evidence type="ECO:0000256" key="3">
    <source>
        <dbReference type="ARBA" id="ARBA00006113"/>
    </source>
</evidence>
<keyword evidence="8 19" id="KW-0679">Respiratory chain</keyword>
<feature type="binding site" description="covalent" evidence="21">
    <location>
        <position position="218"/>
    </location>
    <ligand>
        <name>heme c</name>
        <dbReference type="ChEBI" id="CHEBI:61717"/>
        <label>2</label>
    </ligand>
</feature>
<comment type="pathway">
    <text evidence="2 19">Energy metabolism; oxidative phosphorylation.</text>
</comment>
<evidence type="ECO:0000256" key="21">
    <source>
        <dbReference type="PIRSR" id="PIRSR000006-2"/>
    </source>
</evidence>
<keyword evidence="13 19" id="KW-0249">Electron transport</keyword>
<evidence type="ECO:0000256" key="4">
    <source>
        <dbReference type="ARBA" id="ARBA00022448"/>
    </source>
</evidence>
<dbReference type="GO" id="GO:1902600">
    <property type="term" value="P:proton transmembrane transport"/>
    <property type="evidence" value="ECO:0007669"/>
    <property type="project" value="UniProtKB-KW"/>
</dbReference>
<keyword evidence="17 19" id="KW-0406">Ion transport</keyword>
<dbReference type="InterPro" id="IPR008168">
    <property type="entry name" value="Cyt_C_IC"/>
</dbReference>
<organism evidence="24 25">
    <name type="scientific">Limimaricola hongkongensis DSM 17492</name>
    <dbReference type="NCBI Taxonomy" id="1122180"/>
    <lineage>
        <taxon>Bacteria</taxon>
        <taxon>Pseudomonadati</taxon>
        <taxon>Pseudomonadota</taxon>
        <taxon>Alphaproteobacteria</taxon>
        <taxon>Rhodobacterales</taxon>
        <taxon>Paracoccaceae</taxon>
        <taxon>Limimaricola</taxon>
    </lineage>
</organism>
<dbReference type="GO" id="GO:0005506">
    <property type="term" value="F:iron ion binding"/>
    <property type="evidence" value="ECO:0007669"/>
    <property type="project" value="InterPro"/>
</dbReference>
<dbReference type="OrthoDB" id="9811281at2"/>
<evidence type="ECO:0000313" key="24">
    <source>
        <dbReference type="EMBL" id="EYD73126.1"/>
    </source>
</evidence>
<comment type="subunit">
    <text evidence="19">Component of the cbb3-type cytochrome c oxidase.</text>
</comment>
<feature type="binding site" description="axial binding residue" evidence="20">
    <location>
        <position position="126"/>
    </location>
    <ligand>
        <name>heme c</name>
        <dbReference type="ChEBI" id="CHEBI:61717"/>
        <label>1</label>
    </ligand>
    <ligandPart>
        <name>Fe</name>
        <dbReference type="ChEBI" id="CHEBI:18248"/>
    </ligandPart>
</feature>
<proteinExistence type="inferred from homology"/>
<keyword evidence="11" id="KW-0677">Repeat</keyword>
<keyword evidence="9 22" id="KW-0812">Transmembrane</keyword>
<evidence type="ECO:0000259" key="23">
    <source>
        <dbReference type="PROSITE" id="PS51007"/>
    </source>
</evidence>
<dbReference type="RefSeq" id="WP_017927844.1">
    <property type="nucleotide sequence ID" value="NZ_KB822996.1"/>
</dbReference>
<keyword evidence="25" id="KW-1185">Reference proteome</keyword>
<comment type="cofactor">
    <cofactor evidence="19 21">
        <name>heme c</name>
        <dbReference type="ChEBI" id="CHEBI:61717"/>
    </cofactor>
    <text evidence="19 21">Binds 2 heme C groups per subunit.</text>
</comment>
<feature type="binding site" description="axial binding residue" evidence="20">
    <location>
        <position position="260"/>
    </location>
    <ligand>
        <name>heme c</name>
        <dbReference type="ChEBI" id="CHEBI:61717"/>
        <label>1</label>
    </ligand>
    <ligandPart>
        <name>Fe</name>
        <dbReference type="ChEBI" id="CHEBI:18248"/>
    </ligandPart>
</feature>
<dbReference type="PATRIC" id="fig|1122180.6.peg.652"/>
<evidence type="ECO:0000256" key="15">
    <source>
        <dbReference type="ARBA" id="ARBA00023002"/>
    </source>
</evidence>
<dbReference type="InterPro" id="IPR038414">
    <property type="entry name" value="CcoP_N_sf"/>
</dbReference>
<evidence type="ECO:0000256" key="13">
    <source>
        <dbReference type="ARBA" id="ARBA00022982"/>
    </source>
</evidence>
<evidence type="ECO:0000256" key="5">
    <source>
        <dbReference type="ARBA" id="ARBA00022475"/>
    </source>
</evidence>
<feature type="transmembrane region" description="Helical" evidence="22">
    <location>
        <begin position="32"/>
        <end position="54"/>
    </location>
</feature>
<dbReference type="GO" id="GO:0005886">
    <property type="term" value="C:plasma membrane"/>
    <property type="evidence" value="ECO:0007669"/>
    <property type="project" value="UniProtKB-SubCell"/>
</dbReference>
<evidence type="ECO:0000256" key="6">
    <source>
        <dbReference type="ARBA" id="ARBA00022519"/>
    </source>
</evidence>
<keyword evidence="6 19" id="KW-0997">Cell inner membrane</keyword>
<evidence type="ECO:0000256" key="9">
    <source>
        <dbReference type="ARBA" id="ARBA00022692"/>
    </source>
</evidence>
<keyword evidence="18 19" id="KW-0472">Membrane</keyword>
<evidence type="ECO:0000256" key="22">
    <source>
        <dbReference type="SAM" id="Phobius"/>
    </source>
</evidence>
<keyword evidence="16 19" id="KW-0408">Iron</keyword>
<evidence type="ECO:0000256" key="20">
    <source>
        <dbReference type="PIRSR" id="PIRSR000006-1"/>
    </source>
</evidence>
<dbReference type="InterPro" id="IPR050597">
    <property type="entry name" value="Cytochrome_c_Oxidase_Subunit"/>
</dbReference>
<feature type="binding site" description="axial binding residue" evidence="20">
    <location>
        <position position="174"/>
    </location>
    <ligand>
        <name>heme c</name>
        <dbReference type="ChEBI" id="CHEBI:61717"/>
        <label>2</label>
    </ligand>
    <ligandPart>
        <name>Fe</name>
        <dbReference type="ChEBI" id="CHEBI:18248"/>
    </ligandPart>
</feature>
<dbReference type="PRINTS" id="PR00605">
    <property type="entry name" value="CYTCHROMECIC"/>
</dbReference>
<comment type="similarity">
    <text evidence="3 19">Belongs to the CcoP / FixP family.</text>
</comment>
<dbReference type="InterPro" id="IPR036909">
    <property type="entry name" value="Cyt_c-like_dom_sf"/>
</dbReference>
<evidence type="ECO:0000256" key="19">
    <source>
        <dbReference type="PIRNR" id="PIRNR000006"/>
    </source>
</evidence>
<reference evidence="24 25" key="1">
    <citation type="submission" date="2013-03" db="EMBL/GenBank/DDBJ databases">
        <authorList>
            <person name="Fiebig A."/>
            <person name="Goeker M."/>
            <person name="Klenk H.-P.P."/>
        </authorList>
    </citation>
    <scope>NUCLEOTIDE SEQUENCE [LARGE SCALE GENOMIC DNA]</scope>
    <source>
        <strain evidence="24 25">DSM 17492</strain>
    </source>
</reference>
<dbReference type="AlphaFoldDB" id="A0A017HFJ1"/>
<evidence type="ECO:0000256" key="17">
    <source>
        <dbReference type="ARBA" id="ARBA00023065"/>
    </source>
</evidence>
<dbReference type="NCBIfam" id="TIGR00782">
    <property type="entry name" value="ccoP"/>
    <property type="match status" value="1"/>
</dbReference>
<dbReference type="Pfam" id="PF13442">
    <property type="entry name" value="Cytochrome_CBB3"/>
    <property type="match status" value="2"/>
</dbReference>
<sequence>MSGGERDEITGTETTGHEWDGIRELNNPLPRWWLWTFYATVVWGIGYIILFPAWPLVSGATTGVLGWSTRGAVAAQIGAVEAAQTESWTGLLDADLAALRDDDPDLHRFAVQAGAALFRTNCSQCHGAGAAGAVGYPNLLDDDWLWGGEIEEIAHTIRHGIRNEEDPETRFSQMPGFGDFLGRDEIRSLVAHVRALPEGVDPEAGEGGMLFADNCASCHGADARGDRAIGAPDLTDAIWLYGSDAETLTRVIAKGPYGVMPGWGGRLDEAELRALAAYVHQLGGGEADERQLGAGPALNAEPG</sequence>
<name>A0A017HFJ1_9RHOB</name>
<dbReference type="GO" id="GO:0020037">
    <property type="term" value="F:heme binding"/>
    <property type="evidence" value="ECO:0007669"/>
    <property type="project" value="InterPro"/>
</dbReference>
<dbReference type="PANTHER" id="PTHR33751:SF1">
    <property type="entry name" value="CBB3-TYPE CYTOCHROME C OXIDASE SUBUNIT FIXP"/>
    <property type="match status" value="1"/>
</dbReference>
<keyword evidence="15 19" id="KW-0560">Oxidoreductase</keyword>
<dbReference type="InterPro" id="IPR032858">
    <property type="entry name" value="CcoP_N"/>
</dbReference>
<evidence type="ECO:0000256" key="12">
    <source>
        <dbReference type="ARBA" id="ARBA00022781"/>
    </source>
</evidence>
<evidence type="ECO:0000256" key="7">
    <source>
        <dbReference type="ARBA" id="ARBA00022617"/>
    </source>
</evidence>
<dbReference type="UniPathway" id="UPA00705"/>
<keyword evidence="4 19" id="KW-0813">Transport</keyword>
<dbReference type="PROSITE" id="PS51007">
    <property type="entry name" value="CYTC"/>
    <property type="match status" value="2"/>
</dbReference>
<evidence type="ECO:0000256" key="14">
    <source>
        <dbReference type="ARBA" id="ARBA00022989"/>
    </source>
</evidence>
<comment type="subcellular location">
    <subcellularLocation>
        <location evidence="1 19">Cell inner membrane</location>
    </subcellularLocation>
</comment>
<dbReference type="InterPro" id="IPR009056">
    <property type="entry name" value="Cyt_c-like_dom"/>
</dbReference>
<dbReference type="Gene3D" id="1.10.760.10">
    <property type="entry name" value="Cytochrome c-like domain"/>
    <property type="match status" value="2"/>
</dbReference>
<evidence type="ECO:0000256" key="10">
    <source>
        <dbReference type="ARBA" id="ARBA00022723"/>
    </source>
</evidence>
<dbReference type="eggNOG" id="COG2010">
    <property type="taxonomic scope" value="Bacteria"/>
</dbReference>
<comment type="function">
    <text evidence="19">C-type cytochrome. Part of the cbb3-type cytochrome c oxidase complex.</text>
</comment>